<evidence type="ECO:0000256" key="8">
    <source>
        <dbReference type="ARBA" id="ARBA00023077"/>
    </source>
</evidence>
<keyword evidence="14" id="KW-0732">Signal</keyword>
<dbReference type="InterPro" id="IPR010105">
    <property type="entry name" value="TonB_sidphr_rcpt"/>
</dbReference>
<evidence type="ECO:0000256" key="10">
    <source>
        <dbReference type="ARBA" id="ARBA00023170"/>
    </source>
</evidence>
<keyword evidence="5" id="KW-0406">Ion transport</keyword>
<comment type="caution">
    <text evidence="16">The sequence shown here is derived from an EMBL/GenBank/DDBJ whole genome shotgun (WGS) entry which is preliminary data.</text>
</comment>
<evidence type="ECO:0000256" key="1">
    <source>
        <dbReference type="ARBA" id="ARBA00004571"/>
    </source>
</evidence>
<feature type="signal peptide" evidence="14">
    <location>
        <begin position="1"/>
        <end position="29"/>
    </location>
</feature>
<evidence type="ECO:0000256" key="7">
    <source>
        <dbReference type="ARBA" id="ARBA00023004"/>
    </source>
</evidence>
<comment type="subcellular location">
    <subcellularLocation>
        <location evidence="1 12">Cell outer membrane</location>
        <topology evidence="1 12">Multi-pass membrane protein</topology>
    </subcellularLocation>
</comment>
<dbReference type="RefSeq" id="WP_195876076.1">
    <property type="nucleotide sequence ID" value="NZ_JADOEL010000013.1"/>
</dbReference>
<dbReference type="SUPFAM" id="SSF56935">
    <property type="entry name" value="Porins"/>
    <property type="match status" value="1"/>
</dbReference>
<evidence type="ECO:0000256" key="9">
    <source>
        <dbReference type="ARBA" id="ARBA00023136"/>
    </source>
</evidence>
<name>A0ABS0EXT9_9BURK</name>
<evidence type="ECO:0000256" key="14">
    <source>
        <dbReference type="SAM" id="SignalP"/>
    </source>
</evidence>
<dbReference type="Gene3D" id="2.170.130.10">
    <property type="entry name" value="TonB-dependent receptor, plug domain"/>
    <property type="match status" value="1"/>
</dbReference>
<dbReference type="InterPro" id="IPR036942">
    <property type="entry name" value="Beta-barrel_TonB_sf"/>
</dbReference>
<accession>A0ABS0EXT9</accession>
<evidence type="ECO:0000256" key="12">
    <source>
        <dbReference type="PROSITE-ProRule" id="PRU01360"/>
    </source>
</evidence>
<keyword evidence="17" id="KW-1185">Reference proteome</keyword>
<dbReference type="InterPro" id="IPR037066">
    <property type="entry name" value="Plug_dom_sf"/>
</dbReference>
<dbReference type="Pfam" id="PF00593">
    <property type="entry name" value="TonB_dep_Rec_b-barrel"/>
    <property type="match status" value="1"/>
</dbReference>
<dbReference type="Gene3D" id="3.55.50.30">
    <property type="match status" value="1"/>
</dbReference>
<keyword evidence="10 16" id="KW-0675">Receptor</keyword>
<dbReference type="PANTHER" id="PTHR30069:SF42">
    <property type="entry name" value="FERRIC AEROBACTIN RECEPTOR"/>
    <property type="match status" value="1"/>
</dbReference>
<dbReference type="Proteomes" id="UP000657372">
    <property type="component" value="Unassembled WGS sequence"/>
</dbReference>
<dbReference type="PROSITE" id="PS52016">
    <property type="entry name" value="TONB_DEPENDENT_REC_3"/>
    <property type="match status" value="1"/>
</dbReference>
<feature type="domain" description="Secretin/TonB short N-terminal" evidence="15">
    <location>
        <begin position="63"/>
        <end position="114"/>
    </location>
</feature>
<evidence type="ECO:0000256" key="3">
    <source>
        <dbReference type="ARBA" id="ARBA00022448"/>
    </source>
</evidence>
<keyword evidence="3 12" id="KW-0813">Transport</keyword>
<feature type="chain" id="PRO_5046856490" evidence="14">
    <location>
        <begin position="30"/>
        <end position="826"/>
    </location>
</feature>
<evidence type="ECO:0000256" key="11">
    <source>
        <dbReference type="ARBA" id="ARBA00023237"/>
    </source>
</evidence>
<dbReference type="InterPro" id="IPR012910">
    <property type="entry name" value="Plug_dom"/>
</dbReference>
<keyword evidence="11 12" id="KW-0998">Cell outer membrane</keyword>
<sequence length="826" mass="89665">MQHLHLPRLKLSRIAFAVAIACTQSGAWAQAAETTAATSAVQLNIPAGPLSTTLTRIGQLSGRTIIADPALISGRQAPAINGRISSGEAVRQALAGSDLTTETTPGGALSIRRKSASEISDANTSENATVMPTVVVTDERMSGGSLAQPARQITVIEGQELNDLRAISPNSIGSMLTKAVPGLSDSSRSLTDYGQTLRGRNALILVDGIPLNTNRDSSRNLVNIDPARINRIEVLRGSSSIYGSGASGGIISVTTRPPGGEPVAETTISMNGSLSRLSKDGLGAQVQHYFSGKGDVVDYEVDASYRRIGGSYDAHGDRIAPDASQGDLFDSNTYSLGGKLGFRIDANQRLQLSASYLRAKQKTDYATDPKIASTPIGTATARAIQGLNLANQNEVENTLLSANYEHKDILGSSLTALLYGRDNFTRFTPFDARANVNRGNNIDQVMQNNKVFGGRLTMDTPLGSDQKAKLLWGADFIQERSNMPLDVFDPAAYDASGGLVFRKTGQRTYMPWLTTRSIGAFAQLQYKFNEQWSAEGGLRYEKASASFNDFQPLSQSKLATPATIKGGKVSYDAVVHNAGVTFKPVKGQEFYASVSQGFDLPDIGVILRNANASFNINSSQLEPVKTDSYELGWRGRFSNTVATFALFRSSSDLGAVQSFNNGLVLARTSEKINGVEATVDYYSDNEKWVSGGTFTWMQGRELPQGAKQDQQMTGYRIPPVKVTAYVQYQPNERWSNRAQFTWFASKDYRLADGKTQFARADVDGYYTVDLVSRYKLNKNDAVTLGIENLFNKYYLPLYSQLMRSGNNNSRLPATGATFAISYTHRW</sequence>
<dbReference type="PANTHER" id="PTHR30069">
    <property type="entry name" value="TONB-DEPENDENT OUTER MEMBRANE RECEPTOR"/>
    <property type="match status" value="1"/>
</dbReference>
<keyword evidence="6 12" id="KW-0812">Transmembrane</keyword>
<organism evidence="16 17">
    <name type="scientific">Herminiimonas contaminans</name>
    <dbReference type="NCBI Taxonomy" id="1111140"/>
    <lineage>
        <taxon>Bacteria</taxon>
        <taxon>Pseudomonadati</taxon>
        <taxon>Pseudomonadota</taxon>
        <taxon>Betaproteobacteria</taxon>
        <taxon>Burkholderiales</taxon>
        <taxon>Oxalobacteraceae</taxon>
        <taxon>Herminiimonas</taxon>
    </lineage>
</organism>
<evidence type="ECO:0000259" key="15">
    <source>
        <dbReference type="SMART" id="SM00965"/>
    </source>
</evidence>
<gene>
    <name evidence="16" type="ORF">IXC47_14465</name>
</gene>
<keyword evidence="5" id="KW-0410">Iron transport</keyword>
<dbReference type="CDD" id="cd01347">
    <property type="entry name" value="ligand_gated_channel"/>
    <property type="match status" value="1"/>
</dbReference>
<dbReference type="Gene3D" id="2.40.170.20">
    <property type="entry name" value="TonB-dependent receptor, beta-barrel domain"/>
    <property type="match status" value="1"/>
</dbReference>
<dbReference type="SMART" id="SM00965">
    <property type="entry name" value="STN"/>
    <property type="match status" value="1"/>
</dbReference>
<dbReference type="InterPro" id="IPR011662">
    <property type="entry name" value="Secretin/TonB_short_N"/>
</dbReference>
<keyword evidence="7" id="KW-0408">Iron</keyword>
<evidence type="ECO:0000256" key="2">
    <source>
        <dbReference type="ARBA" id="ARBA00009810"/>
    </source>
</evidence>
<evidence type="ECO:0000256" key="5">
    <source>
        <dbReference type="ARBA" id="ARBA00022496"/>
    </source>
</evidence>
<evidence type="ECO:0000256" key="6">
    <source>
        <dbReference type="ARBA" id="ARBA00022692"/>
    </source>
</evidence>
<evidence type="ECO:0000256" key="4">
    <source>
        <dbReference type="ARBA" id="ARBA00022452"/>
    </source>
</evidence>
<evidence type="ECO:0000256" key="13">
    <source>
        <dbReference type="RuleBase" id="RU003357"/>
    </source>
</evidence>
<dbReference type="EMBL" id="JADOEL010000013">
    <property type="protein sequence ID" value="MBF8178889.1"/>
    <property type="molecule type" value="Genomic_DNA"/>
</dbReference>
<protein>
    <submittedName>
        <fullName evidence="16">TonB-dependent receptor</fullName>
    </submittedName>
</protein>
<comment type="similarity">
    <text evidence="2 12 13">Belongs to the TonB-dependent receptor family.</text>
</comment>
<keyword evidence="9 12" id="KW-0472">Membrane</keyword>
<dbReference type="NCBIfam" id="TIGR01783">
    <property type="entry name" value="TonB-siderophor"/>
    <property type="match status" value="1"/>
</dbReference>
<keyword evidence="8 13" id="KW-0798">TonB box</keyword>
<dbReference type="InterPro" id="IPR000531">
    <property type="entry name" value="Beta-barrel_TonB"/>
</dbReference>
<reference evidence="16 17" key="1">
    <citation type="submission" date="2020-11" db="EMBL/GenBank/DDBJ databases">
        <title>WGS of Herminiimonas contaminans strain Marseille-Q4544 isolated from planarians Schmidtea mediterranea.</title>
        <authorList>
            <person name="Kangale L."/>
        </authorList>
    </citation>
    <scope>NUCLEOTIDE SEQUENCE [LARGE SCALE GENOMIC DNA]</scope>
    <source>
        <strain evidence="16 17">Marseille-Q4544</strain>
    </source>
</reference>
<evidence type="ECO:0000313" key="17">
    <source>
        <dbReference type="Proteomes" id="UP000657372"/>
    </source>
</evidence>
<dbReference type="InterPro" id="IPR039426">
    <property type="entry name" value="TonB-dep_rcpt-like"/>
</dbReference>
<dbReference type="Pfam" id="PF07715">
    <property type="entry name" value="Plug"/>
    <property type="match status" value="1"/>
</dbReference>
<evidence type="ECO:0000313" key="16">
    <source>
        <dbReference type="EMBL" id="MBF8178889.1"/>
    </source>
</evidence>
<proteinExistence type="inferred from homology"/>
<keyword evidence="4 12" id="KW-1134">Transmembrane beta strand</keyword>